<dbReference type="InterPro" id="IPR057744">
    <property type="entry name" value="OTAase-like"/>
</dbReference>
<dbReference type="RefSeq" id="WP_118336726.1">
    <property type="nucleotide sequence ID" value="NZ_AP025567.1"/>
</dbReference>
<dbReference type="CDD" id="cd01299">
    <property type="entry name" value="Met_dep_hydrolase_A"/>
    <property type="match status" value="1"/>
</dbReference>
<evidence type="ECO:0000313" key="2">
    <source>
        <dbReference type="EMBL" id="RHJ83144.1"/>
    </source>
</evidence>
<evidence type="ECO:0000313" key="3">
    <source>
        <dbReference type="Proteomes" id="UP000284841"/>
    </source>
</evidence>
<keyword evidence="3" id="KW-1185">Reference proteome</keyword>
<dbReference type="EMBL" id="QRMS01000010">
    <property type="protein sequence ID" value="RHJ83144.1"/>
    <property type="molecule type" value="Genomic_DNA"/>
</dbReference>
<comment type="caution">
    <text evidence="2">The sequence shown here is derived from an EMBL/GenBank/DDBJ whole genome shotgun (WGS) entry which is preliminary data.</text>
</comment>
<dbReference type="AlphaFoldDB" id="A0A415DTJ1"/>
<sequence length="396" mass="43965">MIMLKNCRLIPELTEGFDLAKADVIIDEEKIRKLAEPGSIADFDGRIIDVKGATLLPGFFDLHAHLYLSELNLAVIDNKPAVETCFDAYAFTREYLRQGYTTIRDAGSPYNLTRGMMKAREKGIINIPDIISSGHALTPTENGNKEYTLLYEVADGPYEFRKAARKQLEAGSDVIKVMVTGAFLNESGNPGQTIVTEDELRSAVEIAELKDTYVLGHAHGADGIKLGIRCGLRTIEHGCFIDEEAIEMLKENDRCFLVPTGTVSIACLDEDAGGLNDGATEKSRIYEEQEKACINKAYRAGLKMGFGSDADYEHFAKQPGMEFIARTDWYDFEYLDILLQATKYSAEIAGMADRKGTICEGKAAELVVVEGNPDEDIYVMKKKPKYVFFRGEVIEN</sequence>
<dbReference type="PANTHER" id="PTHR43135:SF3">
    <property type="entry name" value="ALPHA-D-RIBOSE 1-METHYLPHOSPHONATE 5-TRIPHOSPHATE DIPHOSPHATASE"/>
    <property type="match status" value="1"/>
</dbReference>
<name>A0A415DTJ1_9FIRM</name>
<dbReference type="InterPro" id="IPR011059">
    <property type="entry name" value="Metal-dep_hydrolase_composite"/>
</dbReference>
<dbReference type="Gene3D" id="3.20.20.140">
    <property type="entry name" value="Metal-dependent hydrolases"/>
    <property type="match status" value="1"/>
</dbReference>
<dbReference type="Pfam" id="PF01979">
    <property type="entry name" value="Amidohydro_1"/>
    <property type="match status" value="1"/>
</dbReference>
<dbReference type="InterPro" id="IPR051781">
    <property type="entry name" value="Metallo-dep_Hydrolase"/>
</dbReference>
<dbReference type="InterPro" id="IPR032466">
    <property type="entry name" value="Metal_Hydrolase"/>
</dbReference>
<dbReference type="Gene3D" id="2.30.40.10">
    <property type="entry name" value="Urease, subunit C, domain 1"/>
    <property type="match status" value="1"/>
</dbReference>
<dbReference type="GO" id="GO:0016810">
    <property type="term" value="F:hydrolase activity, acting on carbon-nitrogen (but not peptide) bonds"/>
    <property type="evidence" value="ECO:0007669"/>
    <property type="project" value="InterPro"/>
</dbReference>
<dbReference type="InterPro" id="IPR006680">
    <property type="entry name" value="Amidohydro-rel"/>
</dbReference>
<dbReference type="SUPFAM" id="SSF51556">
    <property type="entry name" value="Metallo-dependent hydrolases"/>
    <property type="match status" value="1"/>
</dbReference>
<evidence type="ECO:0000259" key="1">
    <source>
        <dbReference type="Pfam" id="PF01979"/>
    </source>
</evidence>
<dbReference type="PANTHER" id="PTHR43135">
    <property type="entry name" value="ALPHA-D-RIBOSE 1-METHYLPHOSPHONATE 5-TRIPHOSPHATE DIPHOSPHATASE"/>
    <property type="match status" value="1"/>
</dbReference>
<feature type="domain" description="Amidohydrolase-related" evidence="1">
    <location>
        <begin position="54"/>
        <end position="393"/>
    </location>
</feature>
<keyword evidence="2" id="KW-0378">Hydrolase</keyword>
<dbReference type="SUPFAM" id="SSF51338">
    <property type="entry name" value="Composite domain of metallo-dependent hydrolases"/>
    <property type="match status" value="1"/>
</dbReference>
<dbReference type="Proteomes" id="UP000284841">
    <property type="component" value="Unassembled WGS sequence"/>
</dbReference>
<dbReference type="OrthoDB" id="9802793at2"/>
<accession>A0A415DTJ1</accession>
<proteinExistence type="predicted"/>
<organism evidence="2 3">
    <name type="scientific">Emergencia timonensis</name>
    <dbReference type="NCBI Taxonomy" id="1776384"/>
    <lineage>
        <taxon>Bacteria</taxon>
        <taxon>Bacillati</taxon>
        <taxon>Bacillota</taxon>
        <taxon>Clostridia</taxon>
        <taxon>Peptostreptococcales</taxon>
        <taxon>Anaerovoracaceae</taxon>
        <taxon>Emergencia</taxon>
    </lineage>
</organism>
<reference evidence="2 3" key="1">
    <citation type="submission" date="2018-08" db="EMBL/GenBank/DDBJ databases">
        <title>A genome reference for cultivated species of the human gut microbiota.</title>
        <authorList>
            <person name="Zou Y."/>
            <person name="Xue W."/>
            <person name="Luo G."/>
        </authorList>
    </citation>
    <scope>NUCLEOTIDE SEQUENCE [LARGE SCALE GENOMIC DNA]</scope>
    <source>
        <strain evidence="2 3">AM07-24</strain>
    </source>
</reference>
<protein>
    <submittedName>
        <fullName evidence="2">Amidohydrolase family protein</fullName>
    </submittedName>
</protein>
<gene>
    <name evidence="2" type="ORF">DW099_19305</name>
</gene>